<dbReference type="CDD" id="cd00693">
    <property type="entry name" value="secretory_peroxidase"/>
    <property type="match status" value="1"/>
</dbReference>
<dbReference type="InterPro" id="IPR019794">
    <property type="entry name" value="Peroxidases_AS"/>
</dbReference>
<keyword evidence="7 18" id="KW-0560">Oxidoreductase</keyword>
<dbReference type="Gene3D" id="1.10.520.10">
    <property type="match status" value="1"/>
</dbReference>
<comment type="subcellular location">
    <subcellularLocation>
        <location evidence="18">Secreted</location>
    </subcellularLocation>
</comment>
<feature type="binding site" evidence="15">
    <location>
        <position position="255"/>
    </location>
    <ligand>
        <name>Ca(2+)</name>
        <dbReference type="ChEBI" id="CHEBI:29108"/>
        <label>2</label>
    </ligand>
</feature>
<dbReference type="PRINTS" id="PR00461">
    <property type="entry name" value="PLPEROXIDASE"/>
</dbReference>
<feature type="binding site" evidence="15">
    <location>
        <position position="208"/>
    </location>
    <ligand>
        <name>Ca(2+)</name>
        <dbReference type="ChEBI" id="CHEBI:29108"/>
        <label>2</label>
    </ligand>
</feature>
<dbReference type="GO" id="GO:0006979">
    <property type="term" value="P:response to oxidative stress"/>
    <property type="evidence" value="ECO:0007669"/>
    <property type="project" value="UniProtKB-UniRule"/>
</dbReference>
<dbReference type="PROSITE" id="PS00435">
    <property type="entry name" value="PEROXIDASE_1"/>
    <property type="match status" value="1"/>
</dbReference>
<feature type="binding site" evidence="15">
    <location>
        <position position="81"/>
    </location>
    <ligand>
        <name>Ca(2+)</name>
        <dbReference type="ChEBI" id="CHEBI:29108"/>
        <label>1</label>
    </ligand>
</feature>
<gene>
    <name evidence="21" type="ORF">ZOSMA_55G00050</name>
</gene>
<dbReference type="FunFam" id="1.10.420.10:FF:000001">
    <property type="entry name" value="Peroxidase"/>
    <property type="match status" value="1"/>
</dbReference>
<protein>
    <recommendedName>
        <fullName evidence="18">Peroxidase</fullName>
        <ecNumber evidence="18">1.11.1.7</ecNumber>
    </recommendedName>
</protein>
<feature type="binding site" evidence="14">
    <location>
        <position position="177"/>
    </location>
    <ligand>
        <name>substrate</name>
    </ligand>
</feature>
<feature type="chain" id="PRO_5005527207" description="Peroxidase" evidence="19">
    <location>
        <begin position="38"/>
        <end position="336"/>
    </location>
</feature>
<feature type="disulfide bond" evidence="17">
    <location>
        <begin position="82"/>
        <end position="87"/>
    </location>
</feature>
<comment type="caution">
    <text evidence="21">The sequence shown here is derived from an EMBL/GenBank/DDBJ whole genome shotgun (WGS) entry which is preliminary data.</text>
</comment>
<dbReference type="Gene3D" id="1.10.420.10">
    <property type="entry name" value="Peroxidase, domain 2"/>
    <property type="match status" value="1"/>
</dbReference>
<feature type="binding site" evidence="15">
    <location>
        <position position="102"/>
    </location>
    <ligand>
        <name>Ca(2+)</name>
        <dbReference type="ChEBI" id="CHEBI:29108"/>
        <label>1</label>
    </ligand>
</feature>
<keyword evidence="8 15" id="KW-0408">Iron</keyword>
<accession>A0A0K9NVZ9</accession>
<dbReference type="AlphaFoldDB" id="A0A0K9NVZ9"/>
<evidence type="ECO:0000256" key="8">
    <source>
        <dbReference type="ARBA" id="ARBA00023004"/>
    </source>
</evidence>
<comment type="similarity">
    <text evidence="2">Belongs to the peroxidase family. Ascorbate peroxidase subfamily.</text>
</comment>
<keyword evidence="18" id="KW-0964">Secreted</keyword>
<dbReference type="GO" id="GO:0020037">
    <property type="term" value="F:heme binding"/>
    <property type="evidence" value="ECO:0007669"/>
    <property type="project" value="UniProtKB-UniRule"/>
</dbReference>
<evidence type="ECO:0000256" key="4">
    <source>
        <dbReference type="ARBA" id="ARBA00022617"/>
    </source>
</evidence>
<dbReference type="Pfam" id="PF00141">
    <property type="entry name" value="peroxidase"/>
    <property type="match status" value="1"/>
</dbReference>
<dbReference type="InterPro" id="IPR000823">
    <property type="entry name" value="Peroxidase_pln"/>
</dbReference>
<dbReference type="Proteomes" id="UP000036987">
    <property type="component" value="Unassembled WGS sequence"/>
</dbReference>
<evidence type="ECO:0000256" key="14">
    <source>
        <dbReference type="PIRSR" id="PIRSR600823-2"/>
    </source>
</evidence>
<dbReference type="GO" id="GO:0005576">
    <property type="term" value="C:extracellular region"/>
    <property type="evidence" value="ECO:0007669"/>
    <property type="project" value="UniProtKB-SubCell"/>
</dbReference>
<feature type="domain" description="Plant heme peroxidase family profile" evidence="20">
    <location>
        <begin position="39"/>
        <end position="336"/>
    </location>
</feature>
<evidence type="ECO:0000313" key="22">
    <source>
        <dbReference type="Proteomes" id="UP000036987"/>
    </source>
</evidence>
<keyword evidence="12 18" id="KW-0376">Hydrogen peroxide</keyword>
<evidence type="ECO:0000256" key="9">
    <source>
        <dbReference type="ARBA" id="ARBA00023157"/>
    </source>
</evidence>
<organism evidence="21 22">
    <name type="scientific">Zostera marina</name>
    <name type="common">Eelgrass</name>
    <dbReference type="NCBI Taxonomy" id="29655"/>
    <lineage>
        <taxon>Eukaryota</taxon>
        <taxon>Viridiplantae</taxon>
        <taxon>Streptophyta</taxon>
        <taxon>Embryophyta</taxon>
        <taxon>Tracheophyta</taxon>
        <taxon>Spermatophyta</taxon>
        <taxon>Magnoliopsida</taxon>
        <taxon>Liliopsida</taxon>
        <taxon>Zosteraceae</taxon>
        <taxon>Zostera</taxon>
    </lineage>
</organism>
<dbReference type="InterPro" id="IPR002016">
    <property type="entry name" value="Haem_peroxidase"/>
</dbReference>
<dbReference type="PROSITE" id="PS00436">
    <property type="entry name" value="PEROXIDASE_2"/>
    <property type="match status" value="1"/>
</dbReference>
<evidence type="ECO:0000256" key="1">
    <source>
        <dbReference type="ARBA" id="ARBA00000189"/>
    </source>
</evidence>
<evidence type="ECO:0000259" key="20">
    <source>
        <dbReference type="PROSITE" id="PS50873"/>
    </source>
</evidence>
<feature type="disulfide bond" evidence="17">
    <location>
        <begin position="135"/>
        <end position="332"/>
    </location>
</feature>
<dbReference type="FunFam" id="1.10.520.10:FF:000001">
    <property type="entry name" value="Peroxidase"/>
    <property type="match status" value="1"/>
</dbReference>
<evidence type="ECO:0000256" key="10">
    <source>
        <dbReference type="ARBA" id="ARBA00023180"/>
    </source>
</evidence>
<reference evidence="22" key="1">
    <citation type="journal article" date="2016" name="Nature">
        <title>The genome of the seagrass Zostera marina reveals angiosperm adaptation to the sea.</title>
        <authorList>
            <person name="Olsen J.L."/>
            <person name="Rouze P."/>
            <person name="Verhelst B."/>
            <person name="Lin Y.-C."/>
            <person name="Bayer T."/>
            <person name="Collen J."/>
            <person name="Dattolo E."/>
            <person name="De Paoli E."/>
            <person name="Dittami S."/>
            <person name="Maumus F."/>
            <person name="Michel G."/>
            <person name="Kersting A."/>
            <person name="Lauritano C."/>
            <person name="Lohaus R."/>
            <person name="Toepel M."/>
            <person name="Tonon T."/>
            <person name="Vanneste K."/>
            <person name="Amirebrahimi M."/>
            <person name="Brakel J."/>
            <person name="Bostroem C."/>
            <person name="Chovatia M."/>
            <person name="Grimwood J."/>
            <person name="Jenkins J.W."/>
            <person name="Jueterbock A."/>
            <person name="Mraz A."/>
            <person name="Stam W.T."/>
            <person name="Tice H."/>
            <person name="Bornberg-Bauer E."/>
            <person name="Green P.J."/>
            <person name="Pearson G.A."/>
            <person name="Procaccini G."/>
            <person name="Duarte C.M."/>
            <person name="Schmutz J."/>
            <person name="Reusch T.B.H."/>
            <person name="Van de Peer Y."/>
        </authorList>
    </citation>
    <scope>NUCLEOTIDE SEQUENCE [LARGE SCALE GENOMIC DNA]</scope>
    <source>
        <strain evidence="22">cv. Finnish</strain>
    </source>
</reference>
<keyword evidence="9 17" id="KW-1015">Disulfide bond</keyword>
<name>A0A0K9NVZ9_ZOSMR</name>
<dbReference type="OMA" id="LQWFSIL"/>
<evidence type="ECO:0000256" key="13">
    <source>
        <dbReference type="PIRSR" id="PIRSR600823-1"/>
    </source>
</evidence>
<dbReference type="GO" id="GO:0046872">
    <property type="term" value="F:metal ion binding"/>
    <property type="evidence" value="ECO:0007669"/>
    <property type="project" value="UniProtKB-UniRule"/>
</dbReference>
<feature type="site" description="Transition state stabilizer" evidence="16">
    <location>
        <position position="76"/>
    </location>
</feature>
<feature type="binding site" evidence="15">
    <location>
        <position position="263"/>
    </location>
    <ligand>
        <name>Ca(2+)</name>
        <dbReference type="ChEBI" id="CHEBI:29108"/>
        <label>2</label>
    </ligand>
</feature>
<comment type="catalytic activity">
    <reaction evidence="1 18">
        <text>2 a phenolic donor + H2O2 = 2 a phenolic radical donor + 2 H2O</text>
        <dbReference type="Rhea" id="RHEA:56136"/>
        <dbReference type="ChEBI" id="CHEBI:15377"/>
        <dbReference type="ChEBI" id="CHEBI:16240"/>
        <dbReference type="ChEBI" id="CHEBI:139520"/>
        <dbReference type="ChEBI" id="CHEBI:139521"/>
        <dbReference type="EC" id="1.11.1.7"/>
    </reaction>
</comment>
<dbReference type="GO" id="GO:0042744">
    <property type="term" value="P:hydrogen peroxide catabolic process"/>
    <property type="evidence" value="ECO:0007669"/>
    <property type="project" value="UniProtKB-KW"/>
</dbReference>
<feature type="disulfide bond" evidence="17">
    <location>
        <begin position="49"/>
        <end position="129"/>
    </location>
</feature>
<evidence type="ECO:0000256" key="5">
    <source>
        <dbReference type="ARBA" id="ARBA00022723"/>
    </source>
</evidence>
<keyword evidence="4 18" id="KW-0349">Heme</keyword>
<dbReference type="EC" id="1.11.1.7" evidence="18"/>
<keyword evidence="10" id="KW-0325">Glycoprotein</keyword>
<keyword evidence="3 18" id="KW-0575">Peroxidase</keyword>
<comment type="similarity">
    <text evidence="18">Belongs to the peroxidase family. Classical plant (class III) peroxidase subfamily.</text>
</comment>
<feature type="binding site" evidence="15">
    <location>
        <position position="84"/>
    </location>
    <ligand>
        <name>Ca(2+)</name>
        <dbReference type="ChEBI" id="CHEBI:29108"/>
        <label>1</label>
    </ligand>
</feature>
<dbReference type="InterPro" id="IPR019793">
    <property type="entry name" value="Peroxidases_heam-ligand_BS"/>
</dbReference>
<evidence type="ECO:0000256" key="19">
    <source>
        <dbReference type="SAM" id="SignalP"/>
    </source>
</evidence>
<keyword evidence="5 15" id="KW-0479">Metal-binding</keyword>
<feature type="active site" description="Proton acceptor" evidence="13">
    <location>
        <position position="80"/>
    </location>
</feature>
<dbReference type="SUPFAM" id="SSF48113">
    <property type="entry name" value="Heme-dependent peroxidases"/>
    <property type="match status" value="1"/>
</dbReference>
<dbReference type="GO" id="GO:0140825">
    <property type="term" value="F:lactoperoxidase activity"/>
    <property type="evidence" value="ECO:0007669"/>
    <property type="project" value="UniProtKB-EC"/>
</dbReference>
<evidence type="ECO:0000256" key="3">
    <source>
        <dbReference type="ARBA" id="ARBA00022559"/>
    </source>
</evidence>
<keyword evidence="6 15" id="KW-0106">Calcium</keyword>
<dbReference type="PRINTS" id="PR00458">
    <property type="entry name" value="PEROXIDASE"/>
</dbReference>
<comment type="cofactor">
    <cofactor evidence="15 18">
        <name>heme b</name>
        <dbReference type="ChEBI" id="CHEBI:60344"/>
    </cofactor>
    <text evidence="15 18">Binds 1 heme b (iron(II)-protoporphyrin IX) group per subunit.</text>
</comment>
<evidence type="ECO:0000256" key="16">
    <source>
        <dbReference type="PIRSR" id="PIRSR600823-4"/>
    </source>
</evidence>
<sequence length="336" mass="36848">MAGSSLSFNLSNLRCNLAVLFCFICSCGVVMFSEADANYLTLDYYAKTCPKASEIIHSQMESAVSSDPRVGPRLLRMHFHDCFVQGCDGSVLLDDTETFKGEKTAGPNINSLHGFDVVDKIKSHLESECPGVVSCADLLALAAKDAVILAGGPYWDVPLGRKDSRSASLEKANTDIPLPNQGLITLISKFLAKGLSTTDMVALSGSHTIGVARCTSFRDRIYGDYQYTSKDGGELLRLKKMCPEKKNDENTTNLDHTTPTLFDNAYYGNLVKGEGLLNSDQELYSSIIGFQTVKLVKKYAEDSLIFFKHYSDSMVRMGNITNPHGGEVRNNCRVMN</sequence>
<dbReference type="EMBL" id="LFYR01001545">
    <property type="protein sequence ID" value="KMZ60956.1"/>
    <property type="molecule type" value="Genomic_DNA"/>
</dbReference>
<proteinExistence type="inferred from homology"/>
<evidence type="ECO:0000256" key="17">
    <source>
        <dbReference type="PIRSR" id="PIRSR600823-5"/>
    </source>
</evidence>
<feature type="binding site" evidence="15">
    <location>
        <position position="90"/>
    </location>
    <ligand>
        <name>Ca(2+)</name>
        <dbReference type="ChEBI" id="CHEBI:29108"/>
        <label>1</label>
    </ligand>
</feature>
<dbReference type="PROSITE" id="PS50873">
    <property type="entry name" value="PEROXIDASE_4"/>
    <property type="match status" value="1"/>
</dbReference>
<feature type="binding site" description="axial binding residue" evidence="15">
    <location>
        <position position="207"/>
    </location>
    <ligand>
        <name>heme b</name>
        <dbReference type="ChEBI" id="CHEBI:60344"/>
    </ligand>
    <ligandPart>
        <name>Fe</name>
        <dbReference type="ChEBI" id="CHEBI:18248"/>
    </ligandPart>
</feature>
<evidence type="ECO:0000256" key="2">
    <source>
        <dbReference type="ARBA" id="ARBA00006873"/>
    </source>
</evidence>
<dbReference type="GO" id="GO:0004601">
    <property type="term" value="F:peroxidase activity"/>
    <property type="evidence" value="ECO:0000318"/>
    <property type="project" value="GO_Central"/>
</dbReference>
<dbReference type="PANTHER" id="PTHR31388:SF9">
    <property type="entry name" value="PEROXIDASE 11"/>
    <property type="match status" value="1"/>
</dbReference>
<comment type="cofactor">
    <cofactor evidence="15 18">
        <name>Ca(2+)</name>
        <dbReference type="ChEBI" id="CHEBI:29108"/>
    </cofactor>
    <text evidence="15 18">Binds 2 calcium ions per subunit.</text>
</comment>
<evidence type="ECO:0000256" key="15">
    <source>
        <dbReference type="PIRSR" id="PIRSR600823-3"/>
    </source>
</evidence>
<feature type="binding site" evidence="15">
    <location>
        <position position="86"/>
    </location>
    <ligand>
        <name>Ca(2+)</name>
        <dbReference type="ChEBI" id="CHEBI:29108"/>
        <label>1</label>
    </ligand>
</feature>
<comment type="function">
    <text evidence="18">Removal of H(2)O(2), oxidation of toxic reductants, biosynthesis and degradation of lignin, suberization, auxin catabolism, response to environmental stresses such as wounding, pathogen attack and oxidative stress.</text>
</comment>
<feature type="binding site" evidence="15">
    <location>
        <position position="88"/>
    </location>
    <ligand>
        <name>Ca(2+)</name>
        <dbReference type="ChEBI" id="CHEBI:29108"/>
        <label>1</label>
    </ligand>
</feature>
<keyword evidence="19" id="KW-0732">Signal</keyword>
<evidence type="ECO:0000256" key="12">
    <source>
        <dbReference type="ARBA" id="ARBA00023324"/>
    </source>
</evidence>
<dbReference type="InterPro" id="IPR033905">
    <property type="entry name" value="Secretory_peroxidase"/>
</dbReference>
<evidence type="ECO:0000256" key="7">
    <source>
        <dbReference type="ARBA" id="ARBA00023002"/>
    </source>
</evidence>
<feature type="binding site" evidence="15">
    <location>
        <position position="258"/>
    </location>
    <ligand>
        <name>Ca(2+)</name>
        <dbReference type="ChEBI" id="CHEBI:29108"/>
        <label>2</label>
    </ligand>
</feature>
<dbReference type="STRING" id="29655.A0A0K9NVZ9"/>
<evidence type="ECO:0000256" key="18">
    <source>
        <dbReference type="RuleBase" id="RU362060"/>
    </source>
</evidence>
<keyword evidence="11" id="KW-0873">Pyrrolidone carboxylic acid</keyword>
<dbReference type="PANTHER" id="PTHR31388">
    <property type="entry name" value="PEROXIDASE 72-RELATED"/>
    <property type="match status" value="1"/>
</dbReference>
<evidence type="ECO:0000313" key="21">
    <source>
        <dbReference type="EMBL" id="KMZ60956.1"/>
    </source>
</evidence>
<dbReference type="OrthoDB" id="2113341at2759"/>
<feature type="disulfide bond" evidence="17">
    <location>
        <begin position="214"/>
        <end position="242"/>
    </location>
</feature>
<dbReference type="InterPro" id="IPR010255">
    <property type="entry name" value="Haem_peroxidase_sf"/>
</dbReference>
<evidence type="ECO:0000256" key="11">
    <source>
        <dbReference type="ARBA" id="ARBA00023283"/>
    </source>
</evidence>
<keyword evidence="22" id="KW-1185">Reference proteome</keyword>
<feature type="signal peptide" evidence="19">
    <location>
        <begin position="1"/>
        <end position="37"/>
    </location>
</feature>
<dbReference type="GO" id="GO:0009505">
    <property type="term" value="C:plant-type cell wall"/>
    <property type="evidence" value="ECO:0000318"/>
    <property type="project" value="GO_Central"/>
</dbReference>
<evidence type="ECO:0000256" key="6">
    <source>
        <dbReference type="ARBA" id="ARBA00022837"/>
    </source>
</evidence>